<evidence type="ECO:0000313" key="1">
    <source>
        <dbReference type="EMBL" id="KAI3677599.1"/>
    </source>
</evidence>
<sequence>MEICGVDLQQHHRPSPAEPSLISSRTIVEWRRSPAEPSSISKSSNIVDLQQQQQRRSPSLDFDLLSSPRWENKAGGACKRAN</sequence>
<comment type="caution">
    <text evidence="1">The sequence shown here is derived from an EMBL/GenBank/DDBJ whole genome shotgun (WGS) entry which is preliminary data.</text>
</comment>
<reference evidence="2" key="1">
    <citation type="journal article" date="2022" name="Mol. Ecol. Resour.">
        <title>The genomes of chicory, endive, great burdock and yacon provide insights into Asteraceae palaeo-polyploidization history and plant inulin production.</title>
        <authorList>
            <person name="Fan W."/>
            <person name="Wang S."/>
            <person name="Wang H."/>
            <person name="Wang A."/>
            <person name="Jiang F."/>
            <person name="Liu H."/>
            <person name="Zhao H."/>
            <person name="Xu D."/>
            <person name="Zhang Y."/>
        </authorList>
    </citation>
    <scope>NUCLEOTIDE SEQUENCE [LARGE SCALE GENOMIC DNA]</scope>
    <source>
        <strain evidence="2">cv. Niubang</strain>
    </source>
</reference>
<dbReference type="Proteomes" id="UP001055879">
    <property type="component" value="Linkage Group LG14"/>
</dbReference>
<evidence type="ECO:0000313" key="2">
    <source>
        <dbReference type="Proteomes" id="UP001055879"/>
    </source>
</evidence>
<proteinExistence type="predicted"/>
<reference evidence="1 2" key="2">
    <citation type="journal article" date="2022" name="Mol. Ecol. Resour.">
        <title>The genomes of chicory, endive, great burdock and yacon provide insights into Asteraceae paleo-polyploidization history and plant inulin production.</title>
        <authorList>
            <person name="Fan W."/>
            <person name="Wang S."/>
            <person name="Wang H."/>
            <person name="Wang A."/>
            <person name="Jiang F."/>
            <person name="Liu H."/>
            <person name="Zhao H."/>
            <person name="Xu D."/>
            <person name="Zhang Y."/>
        </authorList>
    </citation>
    <scope>NUCLEOTIDE SEQUENCE [LARGE SCALE GENOMIC DNA]</scope>
    <source>
        <strain evidence="2">cv. Niubang</strain>
    </source>
</reference>
<organism evidence="1 2">
    <name type="scientific">Arctium lappa</name>
    <name type="common">Greater burdock</name>
    <name type="synonym">Lappa major</name>
    <dbReference type="NCBI Taxonomy" id="4217"/>
    <lineage>
        <taxon>Eukaryota</taxon>
        <taxon>Viridiplantae</taxon>
        <taxon>Streptophyta</taxon>
        <taxon>Embryophyta</taxon>
        <taxon>Tracheophyta</taxon>
        <taxon>Spermatophyta</taxon>
        <taxon>Magnoliopsida</taxon>
        <taxon>eudicotyledons</taxon>
        <taxon>Gunneridae</taxon>
        <taxon>Pentapetalae</taxon>
        <taxon>asterids</taxon>
        <taxon>campanulids</taxon>
        <taxon>Asterales</taxon>
        <taxon>Asteraceae</taxon>
        <taxon>Carduoideae</taxon>
        <taxon>Cardueae</taxon>
        <taxon>Arctiinae</taxon>
        <taxon>Arctium</taxon>
    </lineage>
</organism>
<keyword evidence="2" id="KW-1185">Reference proteome</keyword>
<name>A0ACB8Y2J9_ARCLA</name>
<protein>
    <submittedName>
        <fullName evidence="1">Uncharacterized protein</fullName>
    </submittedName>
</protein>
<accession>A0ACB8Y2J9</accession>
<gene>
    <name evidence="1" type="ORF">L6452_36865</name>
</gene>
<dbReference type="EMBL" id="CM042060">
    <property type="protein sequence ID" value="KAI3677599.1"/>
    <property type="molecule type" value="Genomic_DNA"/>
</dbReference>